<keyword evidence="1" id="KW-0732">Signal</keyword>
<proteinExistence type="predicted"/>
<name>A0ABU3PAQ0_9BURK</name>
<dbReference type="SUPFAM" id="SSF53850">
    <property type="entry name" value="Periplasmic binding protein-like II"/>
    <property type="match status" value="1"/>
</dbReference>
<dbReference type="Gene3D" id="3.40.190.10">
    <property type="entry name" value="Periplasmic binding protein-like II"/>
    <property type="match status" value="2"/>
</dbReference>
<keyword evidence="3" id="KW-1185">Reference proteome</keyword>
<evidence type="ECO:0000313" key="2">
    <source>
        <dbReference type="EMBL" id="MDT8999661.1"/>
    </source>
</evidence>
<dbReference type="RefSeq" id="WP_315650219.1">
    <property type="nucleotide sequence ID" value="NZ_JAVXZY010000003.1"/>
</dbReference>
<dbReference type="EMBL" id="JAVXZY010000003">
    <property type="protein sequence ID" value="MDT8999661.1"/>
    <property type="molecule type" value="Genomic_DNA"/>
</dbReference>
<sequence length="300" mass="33541">MKSANRWRTCIAILGASLACGLANAQPATPAGARPPVYWQVLDFPPYYIVSGAQQGQGLSDQLLRDVQKLLPEFEHHNEPSAPLRQTAQMKAGKPACTASMLRTPEREQFMDFALHPFTWQLPQVLLMPASSPLAKKLQRDSEGRISLADALQIADFHLGVTARRSFGAELDPLLARARAARPDAVREFRQDSLLAEALRLMKLGRFDATLGYPTEAEYLRQNEPALVSDLLYLPLRETAGLLAQYFGCSRHPDARHLLELMNAREADLAPARRHVRDAYTERLPAALRSHYLKLRAELE</sequence>
<gene>
    <name evidence="2" type="ORF">RQP53_10325</name>
</gene>
<feature type="chain" id="PRO_5046274895" evidence="1">
    <location>
        <begin position="26"/>
        <end position="300"/>
    </location>
</feature>
<evidence type="ECO:0000313" key="3">
    <source>
        <dbReference type="Proteomes" id="UP001246372"/>
    </source>
</evidence>
<dbReference type="Proteomes" id="UP001246372">
    <property type="component" value="Unassembled WGS sequence"/>
</dbReference>
<dbReference type="PROSITE" id="PS51257">
    <property type="entry name" value="PROKAR_LIPOPROTEIN"/>
    <property type="match status" value="1"/>
</dbReference>
<feature type="signal peptide" evidence="1">
    <location>
        <begin position="1"/>
        <end position="25"/>
    </location>
</feature>
<protein>
    <submittedName>
        <fullName evidence="2">Transporter substrate-binding domain-containing protein</fullName>
    </submittedName>
</protein>
<evidence type="ECO:0000256" key="1">
    <source>
        <dbReference type="SAM" id="SignalP"/>
    </source>
</evidence>
<organism evidence="2 3">
    <name type="scientific">Roseateles aquae</name>
    <dbReference type="NCBI Taxonomy" id="3077235"/>
    <lineage>
        <taxon>Bacteria</taxon>
        <taxon>Pseudomonadati</taxon>
        <taxon>Pseudomonadota</taxon>
        <taxon>Betaproteobacteria</taxon>
        <taxon>Burkholderiales</taxon>
        <taxon>Sphaerotilaceae</taxon>
        <taxon>Roseateles</taxon>
    </lineage>
</organism>
<reference evidence="2" key="1">
    <citation type="submission" date="2023-09" db="EMBL/GenBank/DDBJ databases">
        <title>Paucibacter sp. APW11 Genome sequencing and assembly.</title>
        <authorList>
            <person name="Kim I."/>
        </authorList>
    </citation>
    <scope>NUCLEOTIDE SEQUENCE</scope>
    <source>
        <strain evidence="2">APW11</strain>
    </source>
</reference>
<accession>A0ABU3PAQ0</accession>
<comment type="caution">
    <text evidence="2">The sequence shown here is derived from an EMBL/GenBank/DDBJ whole genome shotgun (WGS) entry which is preliminary data.</text>
</comment>